<dbReference type="PROSITE" id="PS00374">
    <property type="entry name" value="MGMT"/>
    <property type="match status" value="1"/>
</dbReference>
<dbReference type="CDD" id="cd06445">
    <property type="entry name" value="ATase"/>
    <property type="match status" value="1"/>
</dbReference>
<accession>A0ABQ5JHU6</accession>
<keyword evidence="5" id="KW-0234">DNA repair</keyword>
<keyword evidence="10" id="KW-1185">Reference proteome</keyword>
<dbReference type="Gene3D" id="1.10.10.10">
    <property type="entry name" value="Winged helix-like DNA-binding domain superfamily/Winged helix DNA-binding domain"/>
    <property type="match status" value="1"/>
</dbReference>
<dbReference type="InterPro" id="IPR008332">
    <property type="entry name" value="MethylG_MeTrfase_N"/>
</dbReference>
<dbReference type="NCBIfam" id="TIGR00589">
    <property type="entry name" value="ogt"/>
    <property type="match status" value="1"/>
</dbReference>
<dbReference type="Proteomes" id="UP001055149">
    <property type="component" value="Unassembled WGS sequence"/>
</dbReference>
<dbReference type="Gene3D" id="3.30.160.70">
    <property type="entry name" value="Methylated DNA-protein cysteine methyltransferase domain"/>
    <property type="match status" value="1"/>
</dbReference>
<evidence type="ECO:0000313" key="10">
    <source>
        <dbReference type="Proteomes" id="UP001055149"/>
    </source>
</evidence>
<dbReference type="InterPro" id="IPR036388">
    <property type="entry name" value="WH-like_DNA-bd_sf"/>
</dbReference>
<comment type="caution">
    <text evidence="9">The sequence shown here is derived from an EMBL/GenBank/DDBJ whole genome shotgun (WGS) entry which is preliminary data.</text>
</comment>
<comment type="catalytic activity">
    <reaction evidence="1">
        <text>a 4-O-methyl-thymidine in DNA + L-cysteinyl-[protein] = a thymidine in DNA + S-methyl-L-cysteinyl-[protein]</text>
        <dbReference type="Rhea" id="RHEA:53428"/>
        <dbReference type="Rhea" id="RHEA-COMP:10131"/>
        <dbReference type="Rhea" id="RHEA-COMP:10132"/>
        <dbReference type="Rhea" id="RHEA-COMP:13555"/>
        <dbReference type="Rhea" id="RHEA-COMP:13556"/>
        <dbReference type="ChEBI" id="CHEBI:29950"/>
        <dbReference type="ChEBI" id="CHEBI:82612"/>
        <dbReference type="ChEBI" id="CHEBI:137386"/>
        <dbReference type="ChEBI" id="CHEBI:137387"/>
        <dbReference type="EC" id="2.1.1.63"/>
    </reaction>
</comment>
<evidence type="ECO:0000256" key="1">
    <source>
        <dbReference type="ARBA" id="ARBA00001286"/>
    </source>
</evidence>
<evidence type="ECO:0000259" key="8">
    <source>
        <dbReference type="Pfam" id="PF02870"/>
    </source>
</evidence>
<dbReference type="PANTHER" id="PTHR10815">
    <property type="entry name" value="METHYLATED-DNA--PROTEIN-CYSTEINE METHYLTRANSFERASE"/>
    <property type="match status" value="1"/>
</dbReference>
<sequence>MIHLQKYHSPLGMLLLASDQEGLVGCWFEDQQYYAAGIKDQPSQEVSDPILQAAVEWLDQYFAGKHPDTDTVSLTAHVTEFRQRVLQALQAVGEGQTISYRELAAQVVGQANANRYARAVAGAVGHNPLSLFIPCHRVVGSDGALTGYAGGLWRKEALLKFEQQSQPRD</sequence>
<dbReference type="InterPro" id="IPR001497">
    <property type="entry name" value="MethylDNA_cys_MeTrfase_AS"/>
</dbReference>
<dbReference type="PANTHER" id="PTHR10815:SF5">
    <property type="entry name" value="METHYLATED-DNA--PROTEIN-CYSTEINE METHYLTRANSFERASE"/>
    <property type="match status" value="1"/>
</dbReference>
<evidence type="ECO:0000256" key="6">
    <source>
        <dbReference type="ARBA" id="ARBA00049348"/>
    </source>
</evidence>
<dbReference type="Pfam" id="PF02870">
    <property type="entry name" value="Methyltransf_1N"/>
    <property type="match status" value="1"/>
</dbReference>
<dbReference type="SUPFAM" id="SSF53155">
    <property type="entry name" value="Methylated DNA-protein cysteine methyltransferase domain"/>
    <property type="match status" value="1"/>
</dbReference>
<dbReference type="Pfam" id="PF01035">
    <property type="entry name" value="DNA_binding_1"/>
    <property type="match status" value="1"/>
</dbReference>
<dbReference type="EMBL" id="BQXH01000010">
    <property type="protein sequence ID" value="GKS81574.1"/>
    <property type="molecule type" value="Genomic_DNA"/>
</dbReference>
<dbReference type="GO" id="GO:0032259">
    <property type="term" value="P:methylation"/>
    <property type="evidence" value="ECO:0007669"/>
    <property type="project" value="UniProtKB-KW"/>
</dbReference>
<evidence type="ECO:0000256" key="5">
    <source>
        <dbReference type="ARBA" id="ARBA00023204"/>
    </source>
</evidence>
<evidence type="ECO:0000256" key="4">
    <source>
        <dbReference type="ARBA" id="ARBA00022763"/>
    </source>
</evidence>
<evidence type="ECO:0000313" key="9">
    <source>
        <dbReference type="EMBL" id="GKS81574.1"/>
    </source>
</evidence>
<proteinExistence type="predicted"/>
<reference evidence="9" key="1">
    <citation type="journal article" date="2022" name="Int. J. Syst. Evol. Microbiol.">
        <title>A novel species of lactic acid bacteria, Ligilactobacillus pabuli sp. nov., isolated from alfalfa silage.</title>
        <authorList>
            <person name="Tohno M."/>
            <person name="Tanizawa Y."/>
            <person name="Sawada H."/>
            <person name="Sakamoto M."/>
            <person name="Ohkuma M."/>
            <person name="Kobayashi H."/>
        </authorList>
    </citation>
    <scope>NUCLEOTIDE SEQUENCE</scope>
    <source>
        <strain evidence="9">AF129</strain>
    </source>
</reference>
<feature type="domain" description="Methylated-DNA-[protein]-cysteine S-methyltransferase DNA binding" evidence="7">
    <location>
        <begin position="80"/>
        <end position="163"/>
    </location>
</feature>
<dbReference type="SUPFAM" id="SSF46767">
    <property type="entry name" value="Methylated DNA-protein cysteine methyltransferase, C-terminal domain"/>
    <property type="match status" value="1"/>
</dbReference>
<dbReference type="InterPro" id="IPR014048">
    <property type="entry name" value="MethylDNA_cys_MeTrfase_DNA-bd"/>
</dbReference>
<gene>
    <name evidence="9" type="primary">ogt</name>
    <name evidence="9" type="ORF">LPAF129_12600</name>
</gene>
<dbReference type="GO" id="GO:0008168">
    <property type="term" value="F:methyltransferase activity"/>
    <property type="evidence" value="ECO:0007669"/>
    <property type="project" value="UniProtKB-KW"/>
</dbReference>
<keyword evidence="4" id="KW-0227">DNA damage</keyword>
<keyword evidence="3" id="KW-0808">Transferase</keyword>
<dbReference type="InterPro" id="IPR036631">
    <property type="entry name" value="MGMT_N_sf"/>
</dbReference>
<dbReference type="RefSeq" id="WP_244055311.1">
    <property type="nucleotide sequence ID" value="NZ_BQXH01000010.1"/>
</dbReference>
<evidence type="ECO:0000259" key="7">
    <source>
        <dbReference type="Pfam" id="PF01035"/>
    </source>
</evidence>
<dbReference type="InterPro" id="IPR036217">
    <property type="entry name" value="MethylDNA_cys_MeTrfase_DNAb"/>
</dbReference>
<feature type="domain" description="Methylguanine DNA methyltransferase ribonuclease-like" evidence="8">
    <location>
        <begin position="5"/>
        <end position="70"/>
    </location>
</feature>
<evidence type="ECO:0000256" key="3">
    <source>
        <dbReference type="ARBA" id="ARBA00022679"/>
    </source>
</evidence>
<name>A0ABQ5JHU6_9LACO</name>
<evidence type="ECO:0000256" key="2">
    <source>
        <dbReference type="ARBA" id="ARBA00022603"/>
    </source>
</evidence>
<comment type="catalytic activity">
    <reaction evidence="6">
        <text>a 6-O-methyl-2'-deoxyguanosine in DNA + L-cysteinyl-[protein] = S-methyl-L-cysteinyl-[protein] + a 2'-deoxyguanosine in DNA</text>
        <dbReference type="Rhea" id="RHEA:24000"/>
        <dbReference type="Rhea" id="RHEA-COMP:10131"/>
        <dbReference type="Rhea" id="RHEA-COMP:10132"/>
        <dbReference type="Rhea" id="RHEA-COMP:11367"/>
        <dbReference type="Rhea" id="RHEA-COMP:11368"/>
        <dbReference type="ChEBI" id="CHEBI:29950"/>
        <dbReference type="ChEBI" id="CHEBI:82612"/>
        <dbReference type="ChEBI" id="CHEBI:85445"/>
        <dbReference type="ChEBI" id="CHEBI:85448"/>
        <dbReference type="EC" id="2.1.1.63"/>
    </reaction>
</comment>
<protein>
    <submittedName>
        <fullName evidence="9">6-O-methylguanine DNA methyltransferase</fullName>
    </submittedName>
</protein>
<keyword evidence="2 9" id="KW-0489">Methyltransferase</keyword>
<organism evidence="9 10">
    <name type="scientific">Ligilactobacillus pabuli</name>
    <dbReference type="NCBI Taxonomy" id="2886039"/>
    <lineage>
        <taxon>Bacteria</taxon>
        <taxon>Bacillati</taxon>
        <taxon>Bacillota</taxon>
        <taxon>Bacilli</taxon>
        <taxon>Lactobacillales</taxon>
        <taxon>Lactobacillaceae</taxon>
        <taxon>Ligilactobacillus</taxon>
    </lineage>
</organism>